<feature type="compositionally biased region" description="Pro residues" evidence="1">
    <location>
        <begin position="241"/>
        <end position="251"/>
    </location>
</feature>
<dbReference type="Proteomes" id="UP001159363">
    <property type="component" value="Chromosome 11"/>
</dbReference>
<gene>
    <name evidence="2" type="ORF">PR048_027900</name>
</gene>
<proteinExistence type="predicted"/>
<keyword evidence="3" id="KW-1185">Reference proteome</keyword>
<reference evidence="2 3" key="1">
    <citation type="submission" date="2023-02" db="EMBL/GenBank/DDBJ databases">
        <title>LHISI_Scaffold_Assembly.</title>
        <authorList>
            <person name="Stuart O.P."/>
            <person name="Cleave R."/>
            <person name="Magrath M.J.L."/>
            <person name="Mikheyev A.S."/>
        </authorList>
    </citation>
    <scope>NUCLEOTIDE SEQUENCE [LARGE SCALE GENOMIC DNA]</scope>
    <source>
        <strain evidence="2">Daus_M_001</strain>
        <tissue evidence="2">Leg muscle</tissue>
    </source>
</reference>
<evidence type="ECO:0000313" key="3">
    <source>
        <dbReference type="Proteomes" id="UP001159363"/>
    </source>
</evidence>
<dbReference type="EMBL" id="JARBHB010000012">
    <property type="protein sequence ID" value="KAJ8871574.1"/>
    <property type="molecule type" value="Genomic_DNA"/>
</dbReference>
<protein>
    <submittedName>
        <fullName evidence="2">Uncharacterized protein</fullName>
    </submittedName>
</protein>
<feature type="region of interest" description="Disordered" evidence="1">
    <location>
        <begin position="179"/>
        <end position="201"/>
    </location>
</feature>
<comment type="caution">
    <text evidence="2">The sequence shown here is derived from an EMBL/GenBank/DDBJ whole genome shotgun (WGS) entry which is preliminary data.</text>
</comment>
<evidence type="ECO:0000256" key="1">
    <source>
        <dbReference type="SAM" id="MobiDB-lite"/>
    </source>
</evidence>
<evidence type="ECO:0000313" key="2">
    <source>
        <dbReference type="EMBL" id="KAJ8871574.1"/>
    </source>
</evidence>
<feature type="region of interest" description="Disordered" evidence="1">
    <location>
        <begin position="221"/>
        <end position="258"/>
    </location>
</feature>
<feature type="region of interest" description="Disordered" evidence="1">
    <location>
        <begin position="317"/>
        <end position="339"/>
    </location>
</feature>
<accession>A0ABQ9GHQ6</accession>
<sequence length="351" mass="38618">MDLEIRELVEFPNSCLVLRMSTSTSLEKFGRGTWNFACSEHVRLVVEVASSTLTGSNGYVDMRCWYNPRDNPPSNGIVRHDSHLRKFGVTRPGIEPGSPWWEASVLVAQPPWPRITSDSYANVPSSNVTRPLPITASASRKTRRTRENNALEHCVGSGTKDGFSRITVGAVSGQGIALRRAENPPSPPPSTPHTSGFLPTTTRRHGTSCCLGCRRLIDSRTLPTRDPTPSSPEVIVKTSDPPRPCEVPFPTIPATSARSTQKTVTPFEFKAGLGIEMKLISNRRKFAVQNLDPRSAAIVDKIVRMKGWGKREILEKTRRPAASSGTIPTSKIRSEPAGESTRFALWGRLPR</sequence>
<name>A0ABQ9GHQ6_9NEOP</name>
<organism evidence="2 3">
    <name type="scientific">Dryococelus australis</name>
    <dbReference type="NCBI Taxonomy" id="614101"/>
    <lineage>
        <taxon>Eukaryota</taxon>
        <taxon>Metazoa</taxon>
        <taxon>Ecdysozoa</taxon>
        <taxon>Arthropoda</taxon>
        <taxon>Hexapoda</taxon>
        <taxon>Insecta</taxon>
        <taxon>Pterygota</taxon>
        <taxon>Neoptera</taxon>
        <taxon>Polyneoptera</taxon>
        <taxon>Phasmatodea</taxon>
        <taxon>Verophasmatodea</taxon>
        <taxon>Anareolatae</taxon>
        <taxon>Phasmatidae</taxon>
        <taxon>Eurycanthinae</taxon>
        <taxon>Dryococelus</taxon>
    </lineage>
</organism>